<keyword evidence="1" id="KW-0812">Transmembrane</keyword>
<reference evidence="2 3" key="1">
    <citation type="journal article" date="2017" name="Front. Microbiol.">
        <title>Labilibaculum manganireducens gen. nov., sp. nov. and Labilibaculum filiforme sp. nov., Novel Bacteroidetes Isolated from Subsurface Sediments of the Baltic Sea.</title>
        <authorList>
            <person name="Vandieken V."/>
            <person name="Marshall I.P."/>
            <person name="Niemann H."/>
            <person name="Engelen B."/>
            <person name="Cypionka H."/>
        </authorList>
    </citation>
    <scope>NUCLEOTIDE SEQUENCE [LARGE SCALE GENOMIC DNA]</scope>
    <source>
        <strain evidence="2 3">59.16B</strain>
    </source>
</reference>
<protein>
    <submittedName>
        <fullName evidence="2">Uncharacterized protein</fullName>
    </submittedName>
</protein>
<name>A0A2N3HSC8_9BACT</name>
<gene>
    <name evidence="2" type="ORF">BZG02_17615</name>
</gene>
<comment type="caution">
    <text evidence="2">The sequence shown here is derived from an EMBL/GenBank/DDBJ whole genome shotgun (WGS) entry which is preliminary data.</text>
</comment>
<evidence type="ECO:0000313" key="3">
    <source>
        <dbReference type="Proteomes" id="UP000233535"/>
    </source>
</evidence>
<dbReference type="AlphaFoldDB" id="A0A2N3HSC8"/>
<keyword evidence="3" id="KW-1185">Reference proteome</keyword>
<dbReference type="Proteomes" id="UP000233535">
    <property type="component" value="Unassembled WGS sequence"/>
</dbReference>
<dbReference type="EMBL" id="MVDD01000019">
    <property type="protein sequence ID" value="PKQ60964.1"/>
    <property type="molecule type" value="Genomic_DNA"/>
</dbReference>
<keyword evidence="1" id="KW-0472">Membrane</keyword>
<evidence type="ECO:0000256" key="1">
    <source>
        <dbReference type="SAM" id="Phobius"/>
    </source>
</evidence>
<organism evidence="2 3">
    <name type="scientific">Labilibaculum filiforme</name>
    <dbReference type="NCBI Taxonomy" id="1940526"/>
    <lineage>
        <taxon>Bacteria</taxon>
        <taxon>Pseudomonadati</taxon>
        <taxon>Bacteroidota</taxon>
        <taxon>Bacteroidia</taxon>
        <taxon>Marinilabiliales</taxon>
        <taxon>Marinifilaceae</taxon>
        <taxon>Labilibaculum</taxon>
    </lineage>
</organism>
<proteinExistence type="predicted"/>
<accession>A0A2N3HSC8</accession>
<evidence type="ECO:0000313" key="2">
    <source>
        <dbReference type="EMBL" id="PKQ60964.1"/>
    </source>
</evidence>
<feature type="transmembrane region" description="Helical" evidence="1">
    <location>
        <begin position="12"/>
        <end position="36"/>
    </location>
</feature>
<sequence length="213" mass="25131">MKLKLYIKMKDLIKYVIEALIVTFGVILGLVLTQYYSQEKTDKNTKVALCQIIEEIDVNILRFEESLEYHKKIGIQLDSICYEVHPEDLEKKYYRYDELKFYELDDWDGVGTTNYEDVIFESAKINGVFQELNIKTIKIISQAYRQMRTYNDFQKRYNDNFISSDSKTTVMDVMNLLGMISGDFISKESQTLEVIKKSKVELEKTTHNNLYNK</sequence>
<keyword evidence="1" id="KW-1133">Transmembrane helix</keyword>